<evidence type="ECO:0000313" key="5">
    <source>
        <dbReference type="Proteomes" id="UP001386955"/>
    </source>
</evidence>
<feature type="repeat" description="PPR" evidence="3">
    <location>
        <begin position="56"/>
        <end position="90"/>
    </location>
</feature>
<gene>
    <name evidence="4" type="ORF">VNO78_06879</name>
</gene>
<keyword evidence="5" id="KW-1185">Reference proteome</keyword>
<dbReference type="EMBL" id="JAYMYS010000002">
    <property type="protein sequence ID" value="KAK7405512.1"/>
    <property type="molecule type" value="Genomic_DNA"/>
</dbReference>
<dbReference type="GO" id="GO:0003729">
    <property type="term" value="F:mRNA binding"/>
    <property type="evidence" value="ECO:0007669"/>
    <property type="project" value="TreeGrafter"/>
</dbReference>
<reference evidence="4 5" key="1">
    <citation type="submission" date="2024-01" db="EMBL/GenBank/DDBJ databases">
        <title>The genomes of 5 underutilized Papilionoideae crops provide insights into root nodulation and disease resistanc.</title>
        <authorList>
            <person name="Jiang F."/>
        </authorList>
    </citation>
    <scope>NUCLEOTIDE SEQUENCE [LARGE SCALE GENOMIC DNA]</scope>
    <source>
        <strain evidence="4">DUOXIRENSHENG_FW03</strain>
        <tissue evidence="4">Leaves</tissue>
    </source>
</reference>
<accession>A0AAN9SU35</accession>
<organism evidence="4 5">
    <name type="scientific">Psophocarpus tetragonolobus</name>
    <name type="common">Winged bean</name>
    <name type="synonym">Dolichos tetragonolobus</name>
    <dbReference type="NCBI Taxonomy" id="3891"/>
    <lineage>
        <taxon>Eukaryota</taxon>
        <taxon>Viridiplantae</taxon>
        <taxon>Streptophyta</taxon>
        <taxon>Embryophyta</taxon>
        <taxon>Tracheophyta</taxon>
        <taxon>Spermatophyta</taxon>
        <taxon>Magnoliopsida</taxon>
        <taxon>eudicotyledons</taxon>
        <taxon>Gunneridae</taxon>
        <taxon>Pentapetalae</taxon>
        <taxon>rosids</taxon>
        <taxon>fabids</taxon>
        <taxon>Fabales</taxon>
        <taxon>Fabaceae</taxon>
        <taxon>Papilionoideae</taxon>
        <taxon>50 kb inversion clade</taxon>
        <taxon>NPAAA clade</taxon>
        <taxon>indigoferoid/millettioid clade</taxon>
        <taxon>Phaseoleae</taxon>
        <taxon>Psophocarpus</taxon>
    </lineage>
</organism>
<dbReference type="Pfam" id="PF13041">
    <property type="entry name" value="PPR_2"/>
    <property type="match status" value="3"/>
</dbReference>
<sequence length="371" mass="41968">MLYLCCRVKTGLIIGYAYEPKDVEHTVTIRCLCLDDKLGVAVRLRGKMVQKGVMPYVFMHNHIVNGLCKIDFLERADLVVKEMLEFGPRPNCATYITLIKGYCVVNGVDRALYLFSTMAYAGIMPNRVTCSILVHALCEKGLLIEAKRMFKEVLKDDDEKDIPDLVTSTIFMDSLLDPFTYNILIGARWKEGKISEACYTLGVMSNIGIMPDQITYQLVIRGLCFDGEIMLAFGVSPNIFTYNALILAQVKRENFYGACSLKEEMISKGLFPDMVTYNLLIGAACNFRPLDYALQLYHEMVKGGYEPDLITYTELVRGLCIRGKMKRAEELYHADNVQEAVQVDPVGSKFWTRKELILTPRLGSLDQDMLS</sequence>
<dbReference type="PANTHER" id="PTHR47932">
    <property type="entry name" value="ATPASE EXPRESSION PROTEIN 3"/>
    <property type="match status" value="1"/>
</dbReference>
<dbReference type="PROSITE" id="PS51375">
    <property type="entry name" value="PPR"/>
    <property type="match status" value="6"/>
</dbReference>
<feature type="repeat" description="PPR" evidence="3">
    <location>
        <begin position="238"/>
        <end position="272"/>
    </location>
</feature>
<dbReference type="PANTHER" id="PTHR47932:SF12">
    <property type="entry name" value="PENTACOTRIPEPTIDE-REPEAT REGION OF PRORP DOMAIN-CONTAINING PROTEIN"/>
    <property type="match status" value="1"/>
</dbReference>
<dbReference type="InterPro" id="IPR011990">
    <property type="entry name" value="TPR-like_helical_dom_sf"/>
</dbReference>
<protein>
    <recommendedName>
        <fullName evidence="6">Pentatricopeptide repeat-containing protein</fullName>
    </recommendedName>
</protein>
<evidence type="ECO:0000256" key="1">
    <source>
        <dbReference type="ARBA" id="ARBA00007626"/>
    </source>
</evidence>
<feature type="repeat" description="PPR" evidence="3">
    <location>
        <begin position="126"/>
        <end position="160"/>
    </location>
</feature>
<evidence type="ECO:0008006" key="6">
    <source>
        <dbReference type="Google" id="ProtNLM"/>
    </source>
</evidence>
<dbReference type="Gene3D" id="1.25.40.10">
    <property type="entry name" value="Tetratricopeptide repeat domain"/>
    <property type="match status" value="4"/>
</dbReference>
<evidence type="ECO:0000313" key="4">
    <source>
        <dbReference type="EMBL" id="KAK7405512.1"/>
    </source>
</evidence>
<comment type="caution">
    <text evidence="4">The sequence shown here is derived from an EMBL/GenBank/DDBJ whole genome shotgun (WGS) entry which is preliminary data.</text>
</comment>
<feature type="repeat" description="PPR" evidence="3">
    <location>
        <begin position="273"/>
        <end position="307"/>
    </location>
</feature>
<feature type="repeat" description="PPR" evidence="3">
    <location>
        <begin position="177"/>
        <end position="211"/>
    </location>
</feature>
<dbReference type="NCBIfam" id="TIGR00756">
    <property type="entry name" value="PPR"/>
    <property type="match status" value="4"/>
</dbReference>
<dbReference type="AlphaFoldDB" id="A0AAN9SU35"/>
<dbReference type="Proteomes" id="UP001386955">
    <property type="component" value="Unassembled WGS sequence"/>
</dbReference>
<evidence type="ECO:0000256" key="2">
    <source>
        <dbReference type="ARBA" id="ARBA00022737"/>
    </source>
</evidence>
<dbReference type="Pfam" id="PF01535">
    <property type="entry name" value="PPR"/>
    <property type="match status" value="2"/>
</dbReference>
<dbReference type="InterPro" id="IPR002885">
    <property type="entry name" value="PPR_rpt"/>
</dbReference>
<comment type="similarity">
    <text evidence="1">Belongs to the PPR family. P subfamily.</text>
</comment>
<name>A0AAN9SU35_PSOTE</name>
<proteinExistence type="inferred from homology"/>
<keyword evidence="2" id="KW-0677">Repeat</keyword>
<feature type="repeat" description="PPR" evidence="3">
    <location>
        <begin position="91"/>
        <end position="125"/>
    </location>
</feature>
<evidence type="ECO:0000256" key="3">
    <source>
        <dbReference type="PROSITE-ProRule" id="PRU00708"/>
    </source>
</evidence>